<organism evidence="2">
    <name type="scientific">Corethron hystrix</name>
    <dbReference type="NCBI Taxonomy" id="216773"/>
    <lineage>
        <taxon>Eukaryota</taxon>
        <taxon>Sar</taxon>
        <taxon>Stramenopiles</taxon>
        <taxon>Ochrophyta</taxon>
        <taxon>Bacillariophyta</taxon>
        <taxon>Coscinodiscophyceae</taxon>
        <taxon>Corethrophycidae</taxon>
        <taxon>Corethrales</taxon>
        <taxon>Corethraceae</taxon>
        <taxon>Corethron</taxon>
    </lineage>
</organism>
<dbReference type="InterPro" id="IPR001223">
    <property type="entry name" value="Glyco_hydro18_cat"/>
</dbReference>
<name>A0A7S1FKC4_9STRA</name>
<proteinExistence type="predicted"/>
<dbReference type="InterPro" id="IPR017853">
    <property type="entry name" value="GH"/>
</dbReference>
<dbReference type="GO" id="GO:0006032">
    <property type="term" value="P:chitin catabolic process"/>
    <property type="evidence" value="ECO:0007669"/>
    <property type="project" value="TreeGrafter"/>
</dbReference>
<reference evidence="2" key="1">
    <citation type="submission" date="2021-01" db="EMBL/GenBank/DDBJ databases">
        <authorList>
            <person name="Corre E."/>
            <person name="Pelletier E."/>
            <person name="Niang G."/>
            <person name="Scheremetjew M."/>
            <person name="Finn R."/>
            <person name="Kale V."/>
            <person name="Holt S."/>
            <person name="Cochrane G."/>
            <person name="Meng A."/>
            <person name="Brown T."/>
            <person name="Cohen L."/>
        </authorList>
    </citation>
    <scope>NUCLEOTIDE SEQUENCE</scope>
    <source>
        <strain evidence="2">308</strain>
    </source>
</reference>
<sequence>MYLIVEASDVFHQNGLLITIALHPRQFLPKQVYEYIDQVHLMTYDMIQKNGHHASYENAFAAVEALINNGCHPSKIIMGLPAYGRDKLNPSNVRTYSEALTVENPKLKFNEDTSSILENSSFGFDSQELILDKVKTGVHKKLGGFFIWEVGQDFKNDFVGEGLMLRYVNDAILKISTDGMTGEL</sequence>
<dbReference type="SUPFAM" id="SSF51445">
    <property type="entry name" value="(Trans)glycosidases"/>
    <property type="match status" value="1"/>
</dbReference>
<dbReference type="PANTHER" id="PTHR11177">
    <property type="entry name" value="CHITINASE"/>
    <property type="match status" value="1"/>
</dbReference>
<dbReference type="Pfam" id="PF00704">
    <property type="entry name" value="Glyco_hydro_18"/>
    <property type="match status" value="1"/>
</dbReference>
<feature type="domain" description="GH18" evidence="1">
    <location>
        <begin position="1"/>
        <end position="175"/>
    </location>
</feature>
<dbReference type="AlphaFoldDB" id="A0A7S1FKC4"/>
<dbReference type="InterPro" id="IPR050314">
    <property type="entry name" value="Glycosyl_Hydrlase_18"/>
</dbReference>
<dbReference type="PANTHER" id="PTHR11177:SF317">
    <property type="entry name" value="CHITINASE 12-RELATED"/>
    <property type="match status" value="1"/>
</dbReference>
<dbReference type="GO" id="GO:0004568">
    <property type="term" value="F:chitinase activity"/>
    <property type="evidence" value="ECO:0007669"/>
    <property type="project" value="TreeGrafter"/>
</dbReference>
<dbReference type="GO" id="GO:0005975">
    <property type="term" value="P:carbohydrate metabolic process"/>
    <property type="evidence" value="ECO:0007669"/>
    <property type="project" value="InterPro"/>
</dbReference>
<accession>A0A7S1FKC4</accession>
<gene>
    <name evidence="2" type="ORF">CHYS00102_LOCUS953</name>
</gene>
<dbReference type="GO" id="GO:0008061">
    <property type="term" value="F:chitin binding"/>
    <property type="evidence" value="ECO:0007669"/>
    <property type="project" value="TreeGrafter"/>
</dbReference>
<evidence type="ECO:0000313" key="2">
    <source>
        <dbReference type="EMBL" id="CAD8873792.1"/>
    </source>
</evidence>
<evidence type="ECO:0000259" key="1">
    <source>
        <dbReference type="PROSITE" id="PS51910"/>
    </source>
</evidence>
<protein>
    <recommendedName>
        <fullName evidence="1">GH18 domain-containing protein</fullName>
    </recommendedName>
</protein>
<dbReference type="GO" id="GO:0005576">
    <property type="term" value="C:extracellular region"/>
    <property type="evidence" value="ECO:0007669"/>
    <property type="project" value="TreeGrafter"/>
</dbReference>
<dbReference type="Gene3D" id="3.20.20.80">
    <property type="entry name" value="Glycosidases"/>
    <property type="match status" value="1"/>
</dbReference>
<dbReference type="EMBL" id="HBFR01001536">
    <property type="protein sequence ID" value="CAD8873792.1"/>
    <property type="molecule type" value="Transcribed_RNA"/>
</dbReference>
<dbReference type="PROSITE" id="PS51910">
    <property type="entry name" value="GH18_2"/>
    <property type="match status" value="1"/>
</dbReference>